<feature type="compositionally biased region" description="Acidic residues" evidence="2">
    <location>
        <begin position="942"/>
        <end position="968"/>
    </location>
</feature>
<keyword evidence="1" id="KW-0175">Coiled coil</keyword>
<dbReference type="EMBL" id="KV784437">
    <property type="protein sequence ID" value="OEU05989.1"/>
    <property type="molecule type" value="Genomic_DNA"/>
</dbReference>
<proteinExistence type="predicted"/>
<dbReference type="InParanoid" id="A0A1E7EJB4"/>
<dbReference type="Proteomes" id="UP000095751">
    <property type="component" value="Unassembled WGS sequence"/>
</dbReference>
<gene>
    <name evidence="3" type="ORF">FRACYDRAFT_257074</name>
</gene>
<feature type="compositionally biased region" description="Basic and acidic residues" evidence="2">
    <location>
        <begin position="724"/>
        <end position="743"/>
    </location>
</feature>
<evidence type="ECO:0000313" key="4">
    <source>
        <dbReference type="Proteomes" id="UP000095751"/>
    </source>
</evidence>
<protein>
    <submittedName>
        <fullName evidence="3">Uncharacterized protein</fullName>
    </submittedName>
</protein>
<sequence length="1335" mass="153033">MENQNPNIPPFGGRNFPPFRYHTHPRQPPLHPNYRPQYRSFIPQLQQPQPQRRGAYSTATNSYNTVTTTPSTLLQSSSFVQNVLLPLQICPAFANVVKNTTDRSKQSNEAGSLHDFIEKGSNRGKGWCRVLAGISTSRNDNSQTLQYYDLLLKGAPSVDDAKDHFYYAFDMNRRSINRLRQKNGKNDDVISPQPPSILKRKRTPTTATREPRVSHSASKRIITYNYAASTPSKTTDIHTMKTPQHLTYAISKLYKDIPGKASLDSAKKRDCCDHFKDAYKVLYYGWNGGRCDMEGITRLIAPSHVKVCRLEYIENFKKRCELLKGMTKSLKKKTYNGDRHTQNYVAAGVALTPNCSANSAQTIVACVRQSLFHQYSFEATEEEITQSSVSSATVTNSLANLAASCLNQQLKLVADARYIFGAYDKGHRAGVDHFVKMFSFFNRIKQKTQYFVLDMDCAGNSDKEAAKAVFHSMDQKEVDKCLSGQTTDNGGGATLESFYKALQALGITNPDFYFVANCTLHNLSLAIAVPVEKVFGLGGVGKVNFMQMLHSIYDLQKFYGSEVWRHIMETEMAEEGMEEDAPNKMPQPVTTRWWWLGISCEMAIKYWKVYVRIAKATVNVFGSSSYGTVVASSIDALMKEELFYGHTVFVECYSKFLINPHFEFLQSRGFRSKAAAFNSEGVLVRLFLMYEDFDSVLDGRWKEHPAFTSFNHHLVSPRWMTVEQGRKQEKDDETRRIKGPKEYGKKAKQASIFNRGIDRELKKKKDLLDAIVQFKGDNPASYWISLSQSKTRQLDDIMALFGLNNRMFDPVKGKNRAMKRLEKEEMIAAMEPIEKDAFDYMHYNNITRIMKLECRQKEIDFGLKETLYETIDNALPDQLADKIFMSVPLRVLSMLKEYEELEDSVTENSIREKKDELKEKIATIKSDIELLKQKIKDREPLPEDDDEELASDNDVDQQQEEEELEETPPTENQINLEAFAAFLQDTCEDESLIEVRESYYYKKYVEGIKAIANGEKLWESSIPCVKELREFVEDTVLAIASNQQFVELAIKECMNATCLNRSVAMKSVIGIIRSYLNREKAEIIEEVIKTRPLHANQHTEGGIKGERIMKNKTKEQDLDDRYHSKGCVNTIAVLKCVTNLNKSENADEEQKILRLSRTIKSQQDNYERQAAQRSIKKYDEGRNKTKKINDAQKRREVHHTPFTTGRISFKKLYTKNMPGIKEELTARQYPYSEKHTIKELRDLLMVAVKNKDHKQKHDDRSFHPRTETLQQQFENSIRYSEFHPLDATSIPYPLDAKSIPDTLDAISFPDHSHDCDSIIKFGVLRPYFVVVTYST</sequence>
<name>A0A1E7EJB4_9STRA</name>
<feature type="region of interest" description="Disordered" evidence="2">
    <location>
        <begin position="723"/>
        <end position="743"/>
    </location>
</feature>
<evidence type="ECO:0000313" key="3">
    <source>
        <dbReference type="EMBL" id="OEU05989.1"/>
    </source>
</evidence>
<feature type="compositionally biased region" description="Low complexity" evidence="2">
    <location>
        <begin position="10"/>
        <end position="20"/>
    </location>
</feature>
<dbReference type="KEGG" id="fcy:FRACYDRAFT_257074"/>
<feature type="region of interest" description="Disordered" evidence="2">
    <location>
        <begin position="1"/>
        <end position="32"/>
    </location>
</feature>
<feature type="region of interest" description="Disordered" evidence="2">
    <location>
        <begin position="183"/>
        <end position="214"/>
    </location>
</feature>
<feature type="coiled-coil region" evidence="1">
    <location>
        <begin position="907"/>
        <end position="934"/>
    </location>
</feature>
<organism evidence="3 4">
    <name type="scientific">Fragilariopsis cylindrus CCMP1102</name>
    <dbReference type="NCBI Taxonomy" id="635003"/>
    <lineage>
        <taxon>Eukaryota</taxon>
        <taxon>Sar</taxon>
        <taxon>Stramenopiles</taxon>
        <taxon>Ochrophyta</taxon>
        <taxon>Bacillariophyta</taxon>
        <taxon>Bacillariophyceae</taxon>
        <taxon>Bacillariophycidae</taxon>
        <taxon>Bacillariales</taxon>
        <taxon>Bacillariaceae</taxon>
        <taxon>Fragilariopsis</taxon>
    </lineage>
</organism>
<reference evidence="3 4" key="1">
    <citation type="submission" date="2016-09" db="EMBL/GenBank/DDBJ databases">
        <title>Extensive genetic diversity and differential bi-allelic expression allows diatom success in the polar Southern Ocean.</title>
        <authorList>
            <consortium name="DOE Joint Genome Institute"/>
            <person name="Mock T."/>
            <person name="Otillar R.P."/>
            <person name="Strauss J."/>
            <person name="Dupont C."/>
            <person name="Frickenhaus S."/>
            <person name="Maumus F."/>
            <person name="Mcmullan M."/>
            <person name="Sanges R."/>
            <person name="Schmutz J."/>
            <person name="Toseland A."/>
            <person name="Valas R."/>
            <person name="Veluchamy A."/>
            <person name="Ward B.J."/>
            <person name="Allen A."/>
            <person name="Barry K."/>
            <person name="Falciatore A."/>
            <person name="Ferrante M."/>
            <person name="Fortunato A.E."/>
            <person name="Gloeckner G."/>
            <person name="Gruber A."/>
            <person name="Hipkin R."/>
            <person name="Janech M."/>
            <person name="Kroth P."/>
            <person name="Leese F."/>
            <person name="Lindquist E."/>
            <person name="Lyon B.R."/>
            <person name="Martin J."/>
            <person name="Mayer C."/>
            <person name="Parker M."/>
            <person name="Quesneville H."/>
            <person name="Raymond J."/>
            <person name="Uhlig C."/>
            <person name="Valentin K.U."/>
            <person name="Worden A.Z."/>
            <person name="Armbrust E.V."/>
            <person name="Bowler C."/>
            <person name="Green B."/>
            <person name="Moulton V."/>
            <person name="Van Oosterhout C."/>
            <person name="Grigoriev I."/>
        </authorList>
    </citation>
    <scope>NUCLEOTIDE SEQUENCE [LARGE SCALE GENOMIC DNA]</scope>
    <source>
        <strain evidence="3 4">CCMP1102</strain>
    </source>
</reference>
<accession>A0A1E7EJB4</accession>
<keyword evidence="4" id="KW-1185">Reference proteome</keyword>
<feature type="region of interest" description="Disordered" evidence="2">
    <location>
        <begin position="935"/>
        <end position="971"/>
    </location>
</feature>
<evidence type="ECO:0000256" key="1">
    <source>
        <dbReference type="SAM" id="Coils"/>
    </source>
</evidence>
<evidence type="ECO:0000256" key="2">
    <source>
        <dbReference type="SAM" id="MobiDB-lite"/>
    </source>
</evidence>